<protein>
    <submittedName>
        <fullName evidence="3">Cobalamin-binding protein</fullName>
    </submittedName>
</protein>
<dbReference type="SUPFAM" id="SSF53807">
    <property type="entry name" value="Helical backbone' metal receptor"/>
    <property type="match status" value="1"/>
</dbReference>
<gene>
    <name evidence="3" type="ORF">BTA35_0200855</name>
</gene>
<name>A0A1T1HG97_OCELI</name>
<dbReference type="InterPro" id="IPR050902">
    <property type="entry name" value="ABC_Transporter_SBP"/>
</dbReference>
<dbReference type="CDD" id="cd01144">
    <property type="entry name" value="BtuF"/>
    <property type="match status" value="1"/>
</dbReference>
<feature type="domain" description="Fe/B12 periplasmic-binding" evidence="2">
    <location>
        <begin position="26"/>
        <end position="275"/>
    </location>
</feature>
<dbReference type="EMBL" id="MTSD02000001">
    <property type="protein sequence ID" value="OOV88879.1"/>
    <property type="molecule type" value="Genomic_DNA"/>
</dbReference>
<evidence type="ECO:0000313" key="4">
    <source>
        <dbReference type="Proteomes" id="UP000190064"/>
    </source>
</evidence>
<proteinExistence type="predicted"/>
<dbReference type="InterPro" id="IPR054828">
    <property type="entry name" value="Vit_B12_bind_prot"/>
</dbReference>
<evidence type="ECO:0000256" key="1">
    <source>
        <dbReference type="ARBA" id="ARBA00022729"/>
    </source>
</evidence>
<dbReference type="AlphaFoldDB" id="A0A1T1HG97"/>
<dbReference type="STRING" id="966.BTA35_0200855"/>
<organism evidence="3 4">
    <name type="scientific">Oceanospirillum linum</name>
    <dbReference type="NCBI Taxonomy" id="966"/>
    <lineage>
        <taxon>Bacteria</taxon>
        <taxon>Pseudomonadati</taxon>
        <taxon>Pseudomonadota</taxon>
        <taxon>Gammaproteobacteria</taxon>
        <taxon>Oceanospirillales</taxon>
        <taxon>Oceanospirillaceae</taxon>
        <taxon>Oceanospirillum</taxon>
    </lineage>
</organism>
<dbReference type="PROSITE" id="PS50983">
    <property type="entry name" value="FE_B12_PBP"/>
    <property type="match status" value="1"/>
</dbReference>
<dbReference type="Gene3D" id="3.40.50.1980">
    <property type="entry name" value="Nitrogenase molybdenum iron protein domain"/>
    <property type="match status" value="2"/>
</dbReference>
<accession>A0A1T1HG97</accession>
<reference evidence="3" key="1">
    <citation type="submission" date="2017-02" db="EMBL/GenBank/DDBJ databases">
        <title>Draft Genome Sequence of the Salt Water Bacterium Oceanospirillum linum ATCC 11336.</title>
        <authorList>
            <person name="Trachtenberg A.M."/>
            <person name="Carney J.G."/>
            <person name="Linnane J.D."/>
            <person name="Rheaume B.A."/>
            <person name="Pitts N.L."/>
            <person name="Mykles D.L."/>
            <person name="Maclea K.S."/>
        </authorList>
    </citation>
    <scope>NUCLEOTIDE SEQUENCE [LARGE SCALE GENOMIC DNA]</scope>
    <source>
        <strain evidence="3">ATCC 11336</strain>
    </source>
</reference>
<keyword evidence="4" id="KW-1185">Reference proteome</keyword>
<dbReference type="PANTHER" id="PTHR30535">
    <property type="entry name" value="VITAMIN B12-BINDING PROTEIN"/>
    <property type="match status" value="1"/>
</dbReference>
<dbReference type="PANTHER" id="PTHR30535:SF34">
    <property type="entry name" value="MOLYBDATE-BINDING PROTEIN MOLA"/>
    <property type="match status" value="1"/>
</dbReference>
<evidence type="ECO:0000313" key="3">
    <source>
        <dbReference type="EMBL" id="OOV88879.1"/>
    </source>
</evidence>
<dbReference type="InterPro" id="IPR002491">
    <property type="entry name" value="ABC_transptr_periplasmic_BD"/>
</dbReference>
<sequence length="282" mass="31644">MSAHAGGIELQDDLNNKVVLPQPAQRIVSLAPSVTELLFSAGAGSKVVAAVDYSDFPEEAKTLPRVGGYTQLDIERILALRPDVVIGWKSGNHPAALEQLRKLNIPVYITETRFLDQIPTTLERFGLMAGTQAQAQQEAEHFRNTLHRLKTQYQHKTPVRVFYQVWNQPLITINRQNLINQVIEACGGQNVFAELNTIAPRIDVEAVLKANPDAIVASGMGIERPEWLDEWLKWPAIKAVKNHQLHFIPPGHIQRQTVRVLLGTERLCQQLEQTRHTMDGQP</sequence>
<dbReference type="NCBIfam" id="NF038402">
    <property type="entry name" value="TroA_like"/>
    <property type="match status" value="1"/>
</dbReference>
<dbReference type="Proteomes" id="UP000190064">
    <property type="component" value="Unassembled WGS sequence"/>
</dbReference>
<comment type="caution">
    <text evidence="3">The sequence shown here is derived from an EMBL/GenBank/DDBJ whole genome shotgun (WGS) entry which is preliminary data.</text>
</comment>
<evidence type="ECO:0000259" key="2">
    <source>
        <dbReference type="PROSITE" id="PS50983"/>
    </source>
</evidence>
<dbReference type="Pfam" id="PF01497">
    <property type="entry name" value="Peripla_BP_2"/>
    <property type="match status" value="1"/>
</dbReference>
<keyword evidence="1" id="KW-0732">Signal</keyword>